<feature type="domain" description="EF-hand" evidence="2">
    <location>
        <begin position="41"/>
        <end position="76"/>
    </location>
</feature>
<proteinExistence type="evidence at transcript level"/>
<dbReference type="PROSITE" id="PS00018">
    <property type="entry name" value="EF_HAND_1"/>
    <property type="match status" value="2"/>
</dbReference>
<dbReference type="SUPFAM" id="SSF47473">
    <property type="entry name" value="EF-hand"/>
    <property type="match status" value="1"/>
</dbReference>
<evidence type="ECO:0000256" key="1">
    <source>
        <dbReference type="ARBA" id="ARBA00022837"/>
    </source>
</evidence>
<dbReference type="GO" id="GO:0005509">
    <property type="term" value="F:calcium ion binding"/>
    <property type="evidence" value="ECO:0007669"/>
    <property type="project" value="InterPro"/>
</dbReference>
<organism evidence="3">
    <name type="scientific">Coptotermes formosanus</name>
    <name type="common">Formosan subterranean termite</name>
    <dbReference type="NCBI Taxonomy" id="36987"/>
    <lineage>
        <taxon>Eukaryota</taxon>
        <taxon>Metazoa</taxon>
        <taxon>Ecdysozoa</taxon>
        <taxon>Arthropoda</taxon>
        <taxon>Hexapoda</taxon>
        <taxon>Insecta</taxon>
        <taxon>Pterygota</taxon>
        <taxon>Neoptera</taxon>
        <taxon>Polyneoptera</taxon>
        <taxon>Dictyoptera</taxon>
        <taxon>Blattodea</taxon>
        <taxon>Blattoidea</taxon>
        <taxon>Termitoidae</taxon>
        <taxon>Rhinotermitidae</taxon>
        <taxon>Coptotermes</taxon>
    </lineage>
</organism>
<sequence>MSDNEIEHFSKKFDENCKSGHTTIGPNEFVNLYKEIEGDQATAESAKIFFRGIDINNSGDITKSEFLDCVKETRDGLKINKYKMIFRSFDVDRSRTLTCEEIVEYTKFCNKPKTIEELKPLVKQYGKGKDFLTFAQLYKLMTGEDIPEDTDPYNGKIPLGKSGCCLLL</sequence>
<dbReference type="InterPro" id="IPR018247">
    <property type="entry name" value="EF_Hand_1_Ca_BS"/>
</dbReference>
<protein>
    <submittedName>
        <fullName evidence="3">EF-hand family protein</fullName>
    </submittedName>
</protein>
<dbReference type="CDD" id="cd00051">
    <property type="entry name" value="EFh"/>
    <property type="match status" value="1"/>
</dbReference>
<reference evidence="3" key="1">
    <citation type="submission" date="2013-02" db="EMBL/GenBank/DDBJ databases">
        <title>Immune-Related transcriptome of Coptotermes formosanus Shiraki workers: the defense mechanism.</title>
        <authorList>
            <person name="Hussain A."/>
            <person name="Li Y.F."/>
            <person name="Cheng Y."/>
            <person name="Liu Y."/>
            <person name="Chen C.C."/>
            <person name="Wen S.Y."/>
        </authorList>
    </citation>
    <scope>NUCLEOTIDE SEQUENCE</scope>
</reference>
<dbReference type="InterPro" id="IPR002048">
    <property type="entry name" value="EF_hand_dom"/>
</dbReference>
<dbReference type="Pfam" id="PF13833">
    <property type="entry name" value="EF-hand_8"/>
    <property type="match status" value="1"/>
</dbReference>
<dbReference type="PROSITE" id="PS50222">
    <property type="entry name" value="EF_HAND_2"/>
    <property type="match status" value="2"/>
</dbReference>
<dbReference type="EMBL" id="KC571859">
    <property type="protein sequence ID" value="AGM32358.1"/>
    <property type="molecule type" value="mRNA"/>
</dbReference>
<evidence type="ECO:0000313" key="3">
    <source>
        <dbReference type="EMBL" id="AGM32358.1"/>
    </source>
</evidence>
<dbReference type="PRINTS" id="PR00450">
    <property type="entry name" value="RECOVERIN"/>
</dbReference>
<evidence type="ECO:0000259" key="2">
    <source>
        <dbReference type="PROSITE" id="PS50222"/>
    </source>
</evidence>
<accession>R4V3J0</accession>
<keyword evidence="1" id="KW-0106">Calcium</keyword>
<dbReference type="Gene3D" id="1.10.238.10">
    <property type="entry name" value="EF-hand"/>
    <property type="match status" value="2"/>
</dbReference>
<dbReference type="AlphaFoldDB" id="R4V3J0"/>
<feature type="domain" description="EF-hand" evidence="2">
    <location>
        <begin position="77"/>
        <end position="112"/>
    </location>
</feature>
<name>R4V3J0_COPFO</name>
<dbReference type="InterPro" id="IPR011992">
    <property type="entry name" value="EF-hand-dom_pair"/>
</dbReference>